<dbReference type="EMBL" id="BARW01027581">
    <property type="protein sequence ID" value="GAJ16145.1"/>
    <property type="molecule type" value="Genomic_DNA"/>
</dbReference>
<organism evidence="2">
    <name type="scientific">marine sediment metagenome</name>
    <dbReference type="NCBI Taxonomy" id="412755"/>
    <lineage>
        <taxon>unclassified sequences</taxon>
        <taxon>metagenomes</taxon>
        <taxon>ecological metagenomes</taxon>
    </lineage>
</organism>
<feature type="transmembrane region" description="Helical" evidence="1">
    <location>
        <begin position="141"/>
        <end position="158"/>
    </location>
</feature>
<keyword evidence="1" id="KW-1133">Transmembrane helix</keyword>
<evidence type="ECO:0000313" key="2">
    <source>
        <dbReference type="EMBL" id="GAJ16145.1"/>
    </source>
</evidence>
<accession>X1VX70</accession>
<reference evidence="2" key="1">
    <citation type="journal article" date="2014" name="Front. Microbiol.">
        <title>High frequency of phylogenetically diverse reductive dehalogenase-homologous genes in deep subseafloor sedimentary metagenomes.</title>
        <authorList>
            <person name="Kawai M."/>
            <person name="Futagami T."/>
            <person name="Toyoda A."/>
            <person name="Takaki Y."/>
            <person name="Nishi S."/>
            <person name="Hori S."/>
            <person name="Arai W."/>
            <person name="Tsubouchi T."/>
            <person name="Morono Y."/>
            <person name="Uchiyama I."/>
            <person name="Ito T."/>
            <person name="Fujiyama A."/>
            <person name="Inagaki F."/>
            <person name="Takami H."/>
        </authorList>
    </citation>
    <scope>NUCLEOTIDE SEQUENCE</scope>
    <source>
        <strain evidence="2">Expedition CK06-06</strain>
    </source>
</reference>
<evidence type="ECO:0000256" key="1">
    <source>
        <dbReference type="SAM" id="Phobius"/>
    </source>
</evidence>
<feature type="non-terminal residue" evidence="2">
    <location>
        <position position="1"/>
    </location>
</feature>
<keyword evidence="1" id="KW-0812">Transmembrane</keyword>
<sequence>GNLANWNSSYTGTVYFSQGFQVGPYNDVVWSPPYYIVDFGNESGPIEVYLKKGYSLGGNNFAYEEWNGTGWEDRNTATPANIVVEVTEHSVIAYIPDAVEEIPSNMKVVGKTRMSTFDPDYAIYTDVTPVPAAAANAVPSFNLFILIGTMIGVSIIIIKKYKKYNS</sequence>
<protein>
    <submittedName>
        <fullName evidence="2">Uncharacterized protein</fullName>
    </submittedName>
</protein>
<proteinExistence type="predicted"/>
<gene>
    <name evidence="2" type="ORF">S12H4_44722</name>
</gene>
<name>X1VX70_9ZZZZ</name>
<comment type="caution">
    <text evidence="2">The sequence shown here is derived from an EMBL/GenBank/DDBJ whole genome shotgun (WGS) entry which is preliminary data.</text>
</comment>
<dbReference type="NCBIfam" id="NF033507">
    <property type="entry name" value="Loki-CTERM"/>
    <property type="match status" value="1"/>
</dbReference>
<dbReference type="AlphaFoldDB" id="X1VX70"/>
<keyword evidence="1" id="KW-0472">Membrane</keyword>